<accession>A0A1X7VT97</accession>
<evidence type="ECO:0000259" key="7">
    <source>
        <dbReference type="Pfam" id="PF08454"/>
    </source>
</evidence>
<feature type="transmembrane region" description="Helical" evidence="5">
    <location>
        <begin position="2084"/>
        <end position="2106"/>
    </location>
</feature>
<organism evidence="8">
    <name type="scientific">Amphimedon queenslandica</name>
    <name type="common">Sponge</name>
    <dbReference type="NCBI Taxonomy" id="400682"/>
    <lineage>
        <taxon>Eukaryota</taxon>
        <taxon>Metazoa</taxon>
        <taxon>Porifera</taxon>
        <taxon>Demospongiae</taxon>
        <taxon>Heteroscleromorpha</taxon>
        <taxon>Haplosclerida</taxon>
        <taxon>Niphatidae</taxon>
        <taxon>Amphimedon</taxon>
    </lineage>
</organism>
<dbReference type="Pfam" id="PF08454">
    <property type="entry name" value="RIH_assoc"/>
    <property type="match status" value="1"/>
</dbReference>
<dbReference type="eggNOG" id="KOG3533">
    <property type="taxonomic scope" value="Eukaryota"/>
</dbReference>
<dbReference type="PANTHER" id="PTHR13715">
    <property type="entry name" value="RYANODINE RECEPTOR AND IP3 RECEPTOR"/>
    <property type="match status" value="1"/>
</dbReference>
<feature type="transmembrane region" description="Helical" evidence="5">
    <location>
        <begin position="1962"/>
        <end position="1988"/>
    </location>
</feature>
<dbReference type="GO" id="GO:0005216">
    <property type="term" value="F:monoatomic ion channel activity"/>
    <property type="evidence" value="ECO:0007669"/>
    <property type="project" value="InterPro"/>
</dbReference>
<dbReference type="OrthoDB" id="300855at2759"/>
<name>A0A1X7VT97_AMPQE</name>
<feature type="transmembrane region" description="Helical" evidence="5">
    <location>
        <begin position="1799"/>
        <end position="1826"/>
    </location>
</feature>
<evidence type="ECO:0000256" key="5">
    <source>
        <dbReference type="SAM" id="Phobius"/>
    </source>
</evidence>
<dbReference type="InterPro" id="IPR005821">
    <property type="entry name" value="Ion_trans_dom"/>
</dbReference>
<protein>
    <submittedName>
        <fullName evidence="8">Uncharacterized protein</fullName>
    </submittedName>
</protein>
<feature type="domain" description="Ion transport" evidence="6">
    <location>
        <begin position="1939"/>
        <end position="2116"/>
    </location>
</feature>
<evidence type="ECO:0000313" key="8">
    <source>
        <dbReference type="EnsemblMetazoa" id="Aqu2.1.42638_001"/>
    </source>
</evidence>
<proteinExistence type="predicted"/>
<keyword evidence="2 5" id="KW-0812">Transmembrane</keyword>
<comment type="subcellular location">
    <subcellularLocation>
        <location evidence="1">Membrane</location>
        <topology evidence="1">Multi-pass membrane protein</topology>
    </subcellularLocation>
</comment>
<dbReference type="GO" id="GO:0016020">
    <property type="term" value="C:membrane"/>
    <property type="evidence" value="ECO:0007669"/>
    <property type="project" value="UniProtKB-SubCell"/>
</dbReference>
<sequence>MATPGEVLDGDIVLIHSPDTSGLVYSKSFSSNQSDFLTIESQKNNGFVLEFAAFCIIQRKQRQKQSCQNGTSQLMEIVYGSTVSLQHSFSRKYLTVVLMENKQILCLKKEDDENNNLFKIVPFHQEKGWGESLKVDDRFKLESMSCKGQKIKFQHKPDEKCYRPGLDNDGTMFYIEFHCHNNNNAELDPNCIKGGSIVTLASTEVDGYLSARGSLLTCETPRKIIKEYKIGLRRWQRGFFNTKPNSGDTFFQLESIDAKTNKGSNLLSFGKCRIKHLATQQYISATKDEEIKLESNASLESVQFEILTLSDKKEKEICYSDKVALMHTATKKFLSFNAILEEGDLIHWSDLILKEETASFKAIQVDEVAVQDAYQIVGMSSALYEVFEKMGTNDEAQAKVVKIMEELQDLFFSASNENPSSLKKIFDTPQRKTRLANMLRTCQMIDVMIVFLREEVKKDGSNFLIESICSSLQLYVENGSERSMQYLVKEKEFLMDMVGKCSNADEVLITLFNKYKAFDHKDCTTLIEKIGIEDSEVLALMCTLAFNGRSIDWSLYKNINEKLKGKISEDVHQTLEGFATEVQYLDKNGTTTFTICSTCVCLIIEASNRIIEAEKYSQAPLNYGQSLKRCIQEIEKKNQECLVLVQLMNVLVFLIDYGVVDKSMEKDFTKSIMKLSETDHDLPKDSSNIPMSSIGIQSQPDECPPKEMEMLLADKEITDKQVIAKLQARLKQNFNCFSMFNVKTDECQKLCRILIDGFADDDTKIRIMSAELLYGIFSVEETILSETAERTYFTLNKELYTEMKRLATMTDEDQLLRKMLRRELTPDSTDNLQKELERIADVCVLEDGTPNTISQNIGYSCGLFNIVLECVLEQKGQKNYEILKSCFTLLQKMSRKNKKAQNKLFISFHDFLQTKSKELMRPMICLLNEIFFKNPDICQKLTEADIDNIFSAAISNIGEHMELTVTLRIIIESTNPALPLKEHVARLIQHHSKNGALSFILEKDTRKHLIVDGYTKQINKYRLLINITHLLATCCTGECQVAEQVAIEIYSIDELLEIIMEIPSAAPKISFIRVLIWTYLITENDSASTCSRLASDENFWHLMTDLNDYIEESIRRIENSSEKEKIKVLRKEDLPICILTMDEKTELAKITKRLLYIIEGVIPLLSGLCQELSLHIPVTEFLQLDSKKAQVAKNLITKLMVELSHCIYFYDQEVGSVLEQMQEMECIKNFNSLCDLYRSSELNSIKEPERQSLSYLLSKKDEDFLNQQFQTFIENYAKAYENMENLPTSGGQKFNELLKFFTDEDYNRGDMQSLKVYKLVLVLRTLIERQKELGLHCFERTNLEKMTLTTLRLLHGIVHKKILEIESKKDSLKPPELQKEYENHIKPIQTILLDERADFIKTLFELLHHSNDDITYQVLACLDVLLYLGNEEAQKRISDINEEQDQSLIMQVQKILRRAQINLNKAKMQGMSTQEESSSLKGNKRSIEVDERITVALDVLVWICDGQQKDMQDALSNREKLNGTDIVSQVSFLLLGVVESFTAESLKIAQRAVQALIEMCAGNYKNQEIAIKGQVIISINSILEKESSISQAKINFPSFLALKLSSLELLNVMLEEIDEQSSKLATWIMQQLSLSNLLNGMLKSWDYYLTCRTAKRYFCSETPLERQTKNSLLLAYHTLRRISDYEGICVDKLVMDDEKNWLYITNLDSKAEKMWQHCKSWSKSIEVFYRTQNDTAILTRVFFPYNPHKHLNEKIKDTLLNNIKRDTPQEKLVDLLEWTKQIKLIKEQKKKLKKSPKRIIISFSTIRHYALLWLTIVLNLIVIFSLRSPMKSSNNDQFCSNVLNETCNSTSPMYFQPIWPPDAPSWYMPVRYILGSIHLLLSIWMAVCYFVKNGKNICWFSIPCIQSFCYKKKKGLLRRRFLYQITSKLNQTVCCGKISANKPHPKEYFQILLFSFDPLYRLLFLILSIAGVALNGYFYCGCMIYPFIKSSVLSSILRALRKSAYQLIIVLLLCFVCIYIYAVISFALLQNYFSEEKDEFCSTLFQCFVTVSRLGLLHTLGSGLEIRPSDAYEPNFTLVLYRTVYDIIFFVVVTTLGLNIVIAILVDRFSEMREEKEKIDNDNTNRCLVCSIKKDNFKRNGQNFEDHNTKEHNVWDYIHFMLYLDEIYKNDFNALEKYVSRQVAKDSIDFFPMLKAKSLPDYKNEE</sequence>
<evidence type="ECO:0000256" key="2">
    <source>
        <dbReference type="ARBA" id="ARBA00022692"/>
    </source>
</evidence>
<dbReference type="EnsemblMetazoa" id="Aqu2.1.42638_001">
    <property type="protein sequence ID" value="Aqu2.1.42638_001"/>
    <property type="gene ID" value="Aqu2.1.42638"/>
</dbReference>
<dbReference type="InterPro" id="IPR036300">
    <property type="entry name" value="MIR_dom_sf"/>
</dbReference>
<dbReference type="Pfam" id="PF00520">
    <property type="entry name" value="Ion_trans"/>
    <property type="match status" value="1"/>
</dbReference>
<keyword evidence="3 5" id="KW-1133">Transmembrane helix</keyword>
<evidence type="ECO:0000256" key="1">
    <source>
        <dbReference type="ARBA" id="ARBA00004141"/>
    </source>
</evidence>
<dbReference type="InterPro" id="IPR015925">
    <property type="entry name" value="Ryanodine_IP3_receptor"/>
</dbReference>
<evidence type="ECO:0000256" key="4">
    <source>
        <dbReference type="ARBA" id="ARBA00023136"/>
    </source>
</evidence>
<feature type="domain" description="RyR/IP3R Homology associated" evidence="7">
    <location>
        <begin position="1493"/>
        <end position="1583"/>
    </location>
</feature>
<reference evidence="8" key="1">
    <citation type="submission" date="2017-05" db="UniProtKB">
        <authorList>
            <consortium name="EnsemblMetazoa"/>
        </authorList>
    </citation>
    <scope>IDENTIFICATION</scope>
</reference>
<feature type="transmembrane region" description="Helical" evidence="5">
    <location>
        <begin position="2008"/>
        <end position="2029"/>
    </location>
</feature>
<dbReference type="GO" id="GO:0006816">
    <property type="term" value="P:calcium ion transport"/>
    <property type="evidence" value="ECO:0007669"/>
    <property type="project" value="InterPro"/>
</dbReference>
<keyword evidence="4 5" id="KW-0472">Membrane</keyword>
<dbReference type="InterPro" id="IPR013662">
    <property type="entry name" value="RIH_assoc-dom"/>
</dbReference>
<dbReference type="PANTHER" id="PTHR13715:SF99">
    <property type="entry name" value="INOSITOL 1,4,5-TRISPHOSPHATE RECEPTOR-LIKE PROTEIN A"/>
    <property type="match status" value="1"/>
</dbReference>
<evidence type="ECO:0000256" key="3">
    <source>
        <dbReference type="ARBA" id="ARBA00022989"/>
    </source>
</evidence>
<dbReference type="SUPFAM" id="SSF82109">
    <property type="entry name" value="MIR domain"/>
    <property type="match status" value="1"/>
</dbReference>
<dbReference type="Gene3D" id="1.10.287.70">
    <property type="match status" value="1"/>
</dbReference>
<feature type="transmembrane region" description="Helical" evidence="5">
    <location>
        <begin position="1872"/>
        <end position="1891"/>
    </location>
</feature>
<dbReference type="Gene3D" id="2.80.10.50">
    <property type="match status" value="2"/>
</dbReference>
<dbReference type="CDD" id="cd23280">
    <property type="entry name" value="beta-trefoil_MIR_itr-1-like"/>
    <property type="match status" value="1"/>
</dbReference>
<evidence type="ECO:0000259" key="6">
    <source>
        <dbReference type="Pfam" id="PF00520"/>
    </source>
</evidence>
<dbReference type="InParanoid" id="A0A1X7VT97"/>